<sequence length="114" mass="12633">MLSQLVAAAGVTAIVWLAMDGRSAKSALLGLLCGMLPHTIFAWYVFRFHGADQVQIILKSIYRGEAIKFLFIVLLVTAVLKTVAIVPWIFFTAFCVALLLQVVLPLLINNDNWE</sequence>
<feature type="transmembrane region" description="Helical" evidence="6">
    <location>
        <begin position="27"/>
        <end position="46"/>
    </location>
</feature>
<dbReference type="InterPro" id="IPR005598">
    <property type="entry name" value="ATP_synth_I"/>
</dbReference>
<evidence type="ECO:0000256" key="4">
    <source>
        <dbReference type="ARBA" id="ARBA00022989"/>
    </source>
</evidence>
<evidence type="ECO:0000313" key="7">
    <source>
        <dbReference type="EMBL" id="MFC4656565.1"/>
    </source>
</evidence>
<reference evidence="8" key="1">
    <citation type="journal article" date="2019" name="Int. J. Syst. Evol. Microbiol.">
        <title>The Global Catalogue of Microorganisms (GCM) 10K type strain sequencing project: providing services to taxonomists for standard genome sequencing and annotation.</title>
        <authorList>
            <consortium name="The Broad Institute Genomics Platform"/>
            <consortium name="The Broad Institute Genome Sequencing Center for Infectious Disease"/>
            <person name="Wu L."/>
            <person name="Ma J."/>
        </authorList>
    </citation>
    <scope>NUCLEOTIDE SEQUENCE [LARGE SCALE GENOMIC DNA]</scope>
    <source>
        <strain evidence="8">DT28</strain>
    </source>
</reference>
<comment type="caution">
    <text evidence="7">The sequence shown here is derived from an EMBL/GenBank/DDBJ whole genome shotgun (WGS) entry which is preliminary data.</text>
</comment>
<name>A0ABV9JQL8_9GAMM</name>
<keyword evidence="3 6" id="KW-0812">Transmembrane</keyword>
<keyword evidence="4 6" id="KW-1133">Transmembrane helix</keyword>
<evidence type="ECO:0000256" key="1">
    <source>
        <dbReference type="ARBA" id="ARBA00004651"/>
    </source>
</evidence>
<evidence type="ECO:0000256" key="3">
    <source>
        <dbReference type="ARBA" id="ARBA00022692"/>
    </source>
</evidence>
<accession>A0ABV9JQL8</accession>
<dbReference type="Pfam" id="PF03899">
    <property type="entry name" value="ATP-synt_I"/>
    <property type="match status" value="1"/>
</dbReference>
<keyword evidence="5 6" id="KW-0472">Membrane</keyword>
<evidence type="ECO:0000256" key="2">
    <source>
        <dbReference type="ARBA" id="ARBA00022475"/>
    </source>
</evidence>
<dbReference type="RefSeq" id="WP_377335745.1">
    <property type="nucleotide sequence ID" value="NZ_JBHSGB010000016.1"/>
</dbReference>
<protein>
    <submittedName>
        <fullName evidence="7">ATP synthase subunit I</fullName>
    </submittedName>
</protein>
<keyword evidence="2" id="KW-1003">Cell membrane</keyword>
<evidence type="ECO:0000256" key="5">
    <source>
        <dbReference type="ARBA" id="ARBA00023136"/>
    </source>
</evidence>
<gene>
    <name evidence="7" type="ORF">ACFO3I_16215</name>
</gene>
<feature type="transmembrane region" description="Helical" evidence="6">
    <location>
        <begin position="66"/>
        <end position="83"/>
    </location>
</feature>
<evidence type="ECO:0000313" key="8">
    <source>
        <dbReference type="Proteomes" id="UP001595962"/>
    </source>
</evidence>
<keyword evidence="8" id="KW-1185">Reference proteome</keyword>
<comment type="subcellular location">
    <subcellularLocation>
        <location evidence="1">Cell membrane</location>
        <topology evidence="1">Multi-pass membrane protein</topology>
    </subcellularLocation>
</comment>
<dbReference type="Proteomes" id="UP001595962">
    <property type="component" value="Unassembled WGS sequence"/>
</dbReference>
<organism evidence="7 8">
    <name type="scientific">Rheinheimera marina</name>
    <dbReference type="NCBI Taxonomy" id="1774958"/>
    <lineage>
        <taxon>Bacteria</taxon>
        <taxon>Pseudomonadati</taxon>
        <taxon>Pseudomonadota</taxon>
        <taxon>Gammaproteobacteria</taxon>
        <taxon>Chromatiales</taxon>
        <taxon>Chromatiaceae</taxon>
        <taxon>Rheinheimera</taxon>
    </lineage>
</organism>
<evidence type="ECO:0000256" key="6">
    <source>
        <dbReference type="SAM" id="Phobius"/>
    </source>
</evidence>
<dbReference type="EMBL" id="JBHSGB010000016">
    <property type="protein sequence ID" value="MFC4656565.1"/>
    <property type="molecule type" value="Genomic_DNA"/>
</dbReference>
<proteinExistence type="predicted"/>